<accession>A0A239GMS0</accession>
<dbReference type="PANTHER" id="PTHR30535:SF4">
    <property type="entry name" value="HEMIN-BINDING PERIPLASMIC PROTEIN HMUT"/>
    <property type="match status" value="1"/>
</dbReference>
<dbReference type="AlphaFoldDB" id="A0A239GMS0"/>
<name>A0A239GMS0_9PSED</name>
<keyword evidence="3" id="KW-1185">Reference proteome</keyword>
<dbReference type="Pfam" id="PF01497">
    <property type="entry name" value="Peripla_BP_2"/>
    <property type="match status" value="1"/>
</dbReference>
<dbReference type="SUPFAM" id="SSF53807">
    <property type="entry name" value="Helical backbone' metal receptor"/>
    <property type="match status" value="1"/>
</dbReference>
<dbReference type="InterPro" id="IPR002491">
    <property type="entry name" value="ABC_transptr_periplasmic_BD"/>
</dbReference>
<reference evidence="3" key="1">
    <citation type="submission" date="2017-06" db="EMBL/GenBank/DDBJ databases">
        <authorList>
            <person name="Varghese N."/>
            <person name="Submissions S."/>
        </authorList>
    </citation>
    <scope>NUCLEOTIDE SEQUENCE [LARGE SCALE GENOMIC DNA]</scope>
    <source>
        <strain evidence="3">CIP 108523</strain>
    </source>
</reference>
<organism evidence="2 3">
    <name type="scientific">Pseudomonas segetis</name>
    <dbReference type="NCBI Taxonomy" id="298908"/>
    <lineage>
        <taxon>Bacteria</taxon>
        <taxon>Pseudomonadati</taxon>
        <taxon>Pseudomonadota</taxon>
        <taxon>Gammaproteobacteria</taxon>
        <taxon>Pseudomonadales</taxon>
        <taxon>Pseudomonadaceae</taxon>
        <taxon>Pseudomonas</taxon>
    </lineage>
</organism>
<evidence type="ECO:0000259" key="1">
    <source>
        <dbReference type="PROSITE" id="PS50983"/>
    </source>
</evidence>
<dbReference type="PROSITE" id="PS50983">
    <property type="entry name" value="FE_B12_PBP"/>
    <property type="match status" value="1"/>
</dbReference>
<proteinExistence type="predicted"/>
<feature type="domain" description="Fe/B12 periplasmic-binding" evidence="1">
    <location>
        <begin position="33"/>
        <end position="292"/>
    </location>
</feature>
<protein>
    <submittedName>
        <fullName evidence="2">Iron complex transport system substrate-binding protein</fullName>
    </submittedName>
</protein>
<dbReference type="InterPro" id="IPR050902">
    <property type="entry name" value="ABC_Transporter_SBP"/>
</dbReference>
<dbReference type="Gene3D" id="3.40.50.1980">
    <property type="entry name" value="Nitrogenase molybdenum iron protein domain"/>
    <property type="match status" value="2"/>
</dbReference>
<dbReference type="PANTHER" id="PTHR30535">
    <property type="entry name" value="VITAMIN B12-BINDING PROTEIN"/>
    <property type="match status" value="1"/>
</dbReference>
<evidence type="ECO:0000313" key="2">
    <source>
        <dbReference type="EMBL" id="SNS69354.1"/>
    </source>
</evidence>
<sequence length="303" mass="31567">MGFMNIGIGGFVLSVAAGVMFWGIAQAEPLPQRWVSAGGSISEWVVELGGESKLVGVDTTSQHPAALRELPSIGYQRQLAAEGILALKPDLLLGSDEMGPPPVLAQLQAAGVDIERVSVSPQLPALQANLQRIGQLLGDTKGAQSVFDAYQQRLQRQQQWVSQAQAHEAAPTVLLLLGHSGGSPMAGGVDTSADWLIKQAGGINLASHQGYKALSSEALVGLDPQVIVIADRSLEGEQAKQALLKQNPGLAATRAARHGRLIGLDPTLLVGGLGPRLPDGLAALSAAFYPESQPLTADAKLTP</sequence>
<evidence type="ECO:0000313" key="3">
    <source>
        <dbReference type="Proteomes" id="UP000242915"/>
    </source>
</evidence>
<dbReference type="Proteomes" id="UP000242915">
    <property type="component" value="Unassembled WGS sequence"/>
</dbReference>
<dbReference type="EMBL" id="FZOG01000004">
    <property type="protein sequence ID" value="SNS69354.1"/>
    <property type="molecule type" value="Genomic_DNA"/>
</dbReference>
<gene>
    <name evidence="2" type="ORF">SAMN05216255_3016</name>
</gene>